<protein>
    <submittedName>
        <fullName evidence="7">AMP-binding protein</fullName>
    </submittedName>
</protein>
<comment type="caution">
    <text evidence="7">The sequence shown here is derived from an EMBL/GenBank/DDBJ whole genome shotgun (WGS) entry which is preliminary data.</text>
</comment>
<keyword evidence="2" id="KW-0436">Ligase</keyword>
<comment type="similarity">
    <text evidence="1">Belongs to the ATP-dependent AMP-binding enzyme family.</text>
</comment>
<dbReference type="Pfam" id="PF00501">
    <property type="entry name" value="AMP-binding"/>
    <property type="match status" value="1"/>
</dbReference>
<dbReference type="EMBL" id="JAPTGB010000016">
    <property type="protein sequence ID" value="MCZ0861137.1"/>
    <property type="molecule type" value="Genomic_DNA"/>
</dbReference>
<organism evidence="7 8">
    <name type="scientific">Methanocorpusculum petauri</name>
    <dbReference type="NCBI Taxonomy" id="3002863"/>
    <lineage>
        <taxon>Archaea</taxon>
        <taxon>Methanobacteriati</taxon>
        <taxon>Methanobacteriota</taxon>
        <taxon>Stenosarchaea group</taxon>
        <taxon>Methanomicrobia</taxon>
        <taxon>Methanomicrobiales</taxon>
        <taxon>Methanocorpusculaceae</taxon>
        <taxon>Methanocorpusculum</taxon>
    </lineage>
</organism>
<dbReference type="PANTHER" id="PTHR43605">
    <property type="entry name" value="ACYL-COENZYME A SYNTHETASE"/>
    <property type="match status" value="1"/>
</dbReference>
<name>A0ABT4IHC1_9EURY</name>
<evidence type="ECO:0000256" key="4">
    <source>
        <dbReference type="ARBA" id="ARBA00022840"/>
    </source>
</evidence>
<dbReference type="InterPro" id="IPR042099">
    <property type="entry name" value="ANL_N_sf"/>
</dbReference>
<dbReference type="Pfam" id="PF13193">
    <property type="entry name" value="AMP-binding_C"/>
    <property type="match status" value="1"/>
</dbReference>
<dbReference type="PROSITE" id="PS00455">
    <property type="entry name" value="AMP_BINDING"/>
    <property type="match status" value="1"/>
</dbReference>
<dbReference type="Proteomes" id="UP001141422">
    <property type="component" value="Unassembled WGS sequence"/>
</dbReference>
<dbReference type="InterPro" id="IPR020845">
    <property type="entry name" value="AMP-binding_CS"/>
</dbReference>
<evidence type="ECO:0000256" key="2">
    <source>
        <dbReference type="ARBA" id="ARBA00022598"/>
    </source>
</evidence>
<keyword evidence="8" id="KW-1185">Reference proteome</keyword>
<dbReference type="Gene3D" id="3.40.50.12780">
    <property type="entry name" value="N-terminal domain of ligase-like"/>
    <property type="match status" value="1"/>
</dbReference>
<dbReference type="SUPFAM" id="SSF56801">
    <property type="entry name" value="Acetyl-CoA synthetase-like"/>
    <property type="match status" value="1"/>
</dbReference>
<dbReference type="InterPro" id="IPR025110">
    <property type="entry name" value="AMP-bd_C"/>
</dbReference>
<evidence type="ECO:0000259" key="6">
    <source>
        <dbReference type="Pfam" id="PF13193"/>
    </source>
</evidence>
<dbReference type="RefSeq" id="WP_268925329.1">
    <property type="nucleotide sequence ID" value="NZ_JAPTGB010000016.1"/>
</dbReference>
<evidence type="ECO:0000313" key="7">
    <source>
        <dbReference type="EMBL" id="MCZ0861137.1"/>
    </source>
</evidence>
<feature type="domain" description="AMP-binding enzyme C-terminal" evidence="6">
    <location>
        <begin position="461"/>
        <end position="539"/>
    </location>
</feature>
<evidence type="ECO:0000256" key="1">
    <source>
        <dbReference type="ARBA" id="ARBA00006432"/>
    </source>
</evidence>
<reference evidence="7" key="1">
    <citation type="submission" date="2022-12" db="EMBL/GenBank/DDBJ databases">
        <title>Isolation and characterisation of novel Methanocorpusculum spp. from native Australian herbivores indicates the genus is ancestrally host-associated.</title>
        <authorList>
            <person name="Volmer J.G."/>
            <person name="Soo R.M."/>
            <person name="Evans P.N."/>
            <person name="Hoedt E.C."/>
            <person name="Astorga Alsina A.L."/>
            <person name="Woodcroft B.J."/>
            <person name="Tyson G.W."/>
            <person name="Hugenholtz P."/>
            <person name="Morrison M."/>
        </authorList>
    </citation>
    <scope>NUCLEOTIDE SEQUENCE</scope>
    <source>
        <strain evidence="7">MG</strain>
    </source>
</reference>
<feature type="domain" description="AMP-dependent synthetase/ligase" evidence="5">
    <location>
        <begin position="35"/>
        <end position="410"/>
    </location>
</feature>
<evidence type="ECO:0000259" key="5">
    <source>
        <dbReference type="Pfam" id="PF00501"/>
    </source>
</evidence>
<evidence type="ECO:0000313" key="8">
    <source>
        <dbReference type="Proteomes" id="UP001141422"/>
    </source>
</evidence>
<dbReference type="InterPro" id="IPR045851">
    <property type="entry name" value="AMP-bd_C_sf"/>
</dbReference>
<proteinExistence type="inferred from homology"/>
<keyword evidence="4" id="KW-0067">ATP-binding</keyword>
<keyword evidence="3" id="KW-0547">Nucleotide-binding</keyword>
<dbReference type="InterPro" id="IPR000873">
    <property type="entry name" value="AMP-dep_synth/lig_dom"/>
</dbReference>
<evidence type="ECO:0000256" key="3">
    <source>
        <dbReference type="ARBA" id="ARBA00022741"/>
    </source>
</evidence>
<accession>A0ABT4IHC1</accession>
<gene>
    <name evidence="7" type="ORF">O0S10_07860</name>
</gene>
<sequence length="568" mass="64175">MTETAAHNMTDYEETYSTFSIAVPEYYNFGFDVVDAWAKKDRNKLAMIWTNQKGEEKYFTFRHMMNLSNQIANMMFKQNIGKGDRVMILLPRVPEWWTFAIAAIKIGAVFCPSPCILTPHDLKYRINQGKFKMIVTDMENSWKIEEILSECPTLQVKFLTDGGLPGWINYQTELVHPAPASTKLIPLARSIRTKATDPMLIFFSSGTTGEPKMVLHTHAYPLGHIVTGRFWYDLTETDLHFTVADTGWGKSSWGKFYGPWVQGACVFVYDYRGKFNATELLPLIQKYEITTFCAPPTIYRMLILADLAAFDFSELRHCVSAGEALNPEVTRVWEEATGKTIYEAYGQTETVMVIGTFPCIPNKPGSIGKPAPGWCVQLHDEEGNEVPAGEEGKIAIKTQDPSPVGLFKEYLDNPEATSSVFVNGWYYTGDKAVKDEEGYFWFMGRDDDIIKSSGYRIGPSEVESALIEHPAVKESAVVGSPDPIRGVIVKAFVILKDGWKPSDELVKELQNHVKKTTAPYKYPRAVEFVEDLPKTISGKVRRVELRDREMKRYQALHHNDPESDSGSP</sequence>
<dbReference type="Gene3D" id="3.30.300.30">
    <property type="match status" value="1"/>
</dbReference>
<dbReference type="InterPro" id="IPR051087">
    <property type="entry name" value="Mitochondrial_ACSM"/>
</dbReference>
<dbReference type="PANTHER" id="PTHR43605:SF10">
    <property type="entry name" value="ACYL-COA SYNTHETASE MEDIUM CHAIN FAMILY MEMBER 3"/>
    <property type="match status" value="1"/>
</dbReference>